<evidence type="ECO:0000259" key="5">
    <source>
        <dbReference type="PROSITE" id="PS50109"/>
    </source>
</evidence>
<name>A0ABT5BY64_9BACT</name>
<dbReference type="Pfam" id="PF25503">
    <property type="entry name" value="TPR_CHK1"/>
    <property type="match status" value="1"/>
</dbReference>
<accession>A0ABT5BY64</accession>
<dbReference type="PANTHER" id="PTHR43642">
    <property type="entry name" value="HYBRID SIGNAL TRANSDUCTION HISTIDINE KINASE G"/>
    <property type="match status" value="1"/>
</dbReference>
<dbReference type="EC" id="2.7.13.3" evidence="2"/>
<dbReference type="Gene3D" id="3.30.450.40">
    <property type="match status" value="1"/>
</dbReference>
<feature type="domain" description="PAC" evidence="7">
    <location>
        <begin position="1550"/>
        <end position="1604"/>
    </location>
</feature>
<dbReference type="InterPro" id="IPR008271">
    <property type="entry name" value="Ser/Thr_kinase_AS"/>
</dbReference>
<feature type="domain" description="Histidine kinase" evidence="5">
    <location>
        <begin position="1608"/>
        <end position="1824"/>
    </location>
</feature>
<dbReference type="InterPro" id="IPR005467">
    <property type="entry name" value="His_kinase_dom"/>
</dbReference>
<dbReference type="InterPro" id="IPR035965">
    <property type="entry name" value="PAS-like_dom_sf"/>
</dbReference>
<dbReference type="PROSITE" id="PS50112">
    <property type="entry name" value="PAS"/>
    <property type="match status" value="1"/>
</dbReference>
<dbReference type="Gene3D" id="1.10.510.10">
    <property type="entry name" value="Transferase(Phosphotransferase) domain 1"/>
    <property type="match status" value="1"/>
</dbReference>
<dbReference type="SUPFAM" id="SSF47384">
    <property type="entry name" value="Homodimeric domain of signal transducing histidine kinase"/>
    <property type="match status" value="1"/>
</dbReference>
<dbReference type="PROSITE" id="PS00108">
    <property type="entry name" value="PROTEIN_KINASE_ST"/>
    <property type="match status" value="1"/>
</dbReference>
<dbReference type="PANTHER" id="PTHR43642:SF1">
    <property type="entry name" value="HYBRID SIGNAL TRANSDUCTION HISTIDINE KINASE G"/>
    <property type="match status" value="1"/>
</dbReference>
<dbReference type="InterPro" id="IPR053159">
    <property type="entry name" value="Hybrid_Histidine_Kinase"/>
</dbReference>
<dbReference type="SUPFAM" id="SSF55874">
    <property type="entry name" value="ATPase domain of HSP90 chaperone/DNA topoisomerase II/histidine kinase"/>
    <property type="match status" value="1"/>
</dbReference>
<dbReference type="SMART" id="SM00387">
    <property type="entry name" value="HATPase_c"/>
    <property type="match status" value="1"/>
</dbReference>
<proteinExistence type="predicted"/>
<dbReference type="PRINTS" id="PR00344">
    <property type="entry name" value="BCTRLSENSOR"/>
</dbReference>
<dbReference type="CDD" id="cd00075">
    <property type="entry name" value="HATPase"/>
    <property type="match status" value="1"/>
</dbReference>
<dbReference type="Gene3D" id="3.30.450.20">
    <property type="entry name" value="PAS domain"/>
    <property type="match status" value="1"/>
</dbReference>
<evidence type="ECO:0000313" key="9">
    <source>
        <dbReference type="Proteomes" id="UP001217485"/>
    </source>
</evidence>
<dbReference type="Pfam" id="PF01590">
    <property type="entry name" value="GAF"/>
    <property type="match status" value="1"/>
</dbReference>
<dbReference type="Pfam" id="PF00512">
    <property type="entry name" value="HisKA"/>
    <property type="match status" value="1"/>
</dbReference>
<dbReference type="InterPro" id="IPR036890">
    <property type="entry name" value="HATPase_C_sf"/>
</dbReference>
<dbReference type="InterPro" id="IPR029016">
    <property type="entry name" value="GAF-like_dom_sf"/>
</dbReference>
<dbReference type="CDD" id="cd00130">
    <property type="entry name" value="PAS"/>
    <property type="match status" value="1"/>
</dbReference>
<dbReference type="PROSITE" id="PS50109">
    <property type="entry name" value="HIS_KIN"/>
    <property type="match status" value="1"/>
</dbReference>
<dbReference type="InterPro" id="IPR003018">
    <property type="entry name" value="GAF"/>
</dbReference>
<dbReference type="SMART" id="SM00091">
    <property type="entry name" value="PAS"/>
    <property type="match status" value="1"/>
</dbReference>
<dbReference type="SUPFAM" id="SSF55785">
    <property type="entry name" value="PYP-like sensor domain (PAS domain)"/>
    <property type="match status" value="1"/>
</dbReference>
<dbReference type="InterPro" id="IPR000014">
    <property type="entry name" value="PAS"/>
</dbReference>
<comment type="catalytic activity">
    <reaction evidence="1">
        <text>ATP + protein L-histidine = ADP + protein N-phospho-L-histidine.</text>
        <dbReference type="EC" id="2.7.13.3"/>
    </reaction>
</comment>
<dbReference type="EMBL" id="JAQNDK010000002">
    <property type="protein sequence ID" value="MDC0679095.1"/>
    <property type="molecule type" value="Genomic_DNA"/>
</dbReference>
<organism evidence="8 9">
    <name type="scientific">Sorangium atrum</name>
    <dbReference type="NCBI Taxonomy" id="2995308"/>
    <lineage>
        <taxon>Bacteria</taxon>
        <taxon>Pseudomonadati</taxon>
        <taxon>Myxococcota</taxon>
        <taxon>Polyangia</taxon>
        <taxon>Polyangiales</taxon>
        <taxon>Polyangiaceae</taxon>
        <taxon>Sorangium</taxon>
    </lineage>
</organism>
<dbReference type="InterPro" id="IPR041664">
    <property type="entry name" value="AAA_16"/>
</dbReference>
<dbReference type="Pfam" id="PF02518">
    <property type="entry name" value="HATPase_c"/>
    <property type="match status" value="1"/>
</dbReference>
<dbReference type="SUPFAM" id="SSF52540">
    <property type="entry name" value="P-loop containing nucleoside triphosphate hydrolases"/>
    <property type="match status" value="1"/>
</dbReference>
<dbReference type="PROSITE" id="PS50011">
    <property type="entry name" value="PROTEIN_KINASE_DOM"/>
    <property type="match status" value="1"/>
</dbReference>
<evidence type="ECO:0000256" key="3">
    <source>
        <dbReference type="ARBA" id="ARBA00022553"/>
    </source>
</evidence>
<comment type="caution">
    <text evidence="8">The sequence shown here is derived from an EMBL/GenBank/DDBJ whole genome shotgun (WGS) entry which is preliminary data.</text>
</comment>
<evidence type="ECO:0000259" key="4">
    <source>
        <dbReference type="PROSITE" id="PS50011"/>
    </source>
</evidence>
<dbReference type="Pfam" id="PF00069">
    <property type="entry name" value="Pkinase"/>
    <property type="match status" value="1"/>
</dbReference>
<dbReference type="Gene3D" id="3.30.565.10">
    <property type="entry name" value="Histidine kinase-like ATPase, C-terminal domain"/>
    <property type="match status" value="1"/>
</dbReference>
<dbReference type="InterPro" id="IPR004358">
    <property type="entry name" value="Sig_transdc_His_kin-like_C"/>
</dbReference>
<dbReference type="SUPFAM" id="SSF55781">
    <property type="entry name" value="GAF domain-like"/>
    <property type="match status" value="1"/>
</dbReference>
<dbReference type="Pfam" id="PF08448">
    <property type="entry name" value="PAS_4"/>
    <property type="match status" value="1"/>
</dbReference>
<feature type="domain" description="PAS" evidence="6">
    <location>
        <begin position="1470"/>
        <end position="1511"/>
    </location>
</feature>
<dbReference type="InterPro" id="IPR011990">
    <property type="entry name" value="TPR-like_helical_dom_sf"/>
</dbReference>
<dbReference type="SMART" id="SM00220">
    <property type="entry name" value="S_TKc"/>
    <property type="match status" value="1"/>
</dbReference>
<protein>
    <recommendedName>
        <fullName evidence="2">histidine kinase</fullName>
        <ecNumber evidence="2">2.7.13.3</ecNumber>
    </recommendedName>
</protein>
<dbReference type="PROSITE" id="PS50113">
    <property type="entry name" value="PAC"/>
    <property type="match status" value="1"/>
</dbReference>
<dbReference type="InterPro" id="IPR013656">
    <property type="entry name" value="PAS_4"/>
</dbReference>
<dbReference type="Gene3D" id="1.10.287.130">
    <property type="match status" value="1"/>
</dbReference>
<reference evidence="8 9" key="1">
    <citation type="submission" date="2023-01" db="EMBL/GenBank/DDBJ databases">
        <title>Minimal conservation of predation-associated metabolite biosynthetic gene clusters underscores biosynthetic potential of Myxococcota including descriptions for ten novel species: Archangium lansinium sp. nov., Myxococcus landrumus sp. nov., Nannocystis bai.</title>
        <authorList>
            <person name="Ahearne A."/>
            <person name="Stevens C."/>
            <person name="Dowd S."/>
        </authorList>
    </citation>
    <scope>NUCLEOTIDE SEQUENCE [LARGE SCALE GENOMIC DNA]</scope>
    <source>
        <strain evidence="8 9">WIWO2</strain>
    </source>
</reference>
<dbReference type="SMART" id="SM00388">
    <property type="entry name" value="HisKA"/>
    <property type="match status" value="1"/>
</dbReference>
<dbReference type="Gene3D" id="3.40.50.300">
    <property type="entry name" value="P-loop containing nucleotide triphosphate hydrolases"/>
    <property type="match status" value="1"/>
</dbReference>
<dbReference type="Proteomes" id="UP001217485">
    <property type="component" value="Unassembled WGS sequence"/>
</dbReference>
<dbReference type="SUPFAM" id="SSF48452">
    <property type="entry name" value="TPR-like"/>
    <property type="match status" value="1"/>
</dbReference>
<dbReference type="InterPro" id="IPR000719">
    <property type="entry name" value="Prot_kinase_dom"/>
</dbReference>
<keyword evidence="3" id="KW-0597">Phosphoprotein</keyword>
<dbReference type="SMART" id="SM00065">
    <property type="entry name" value="GAF"/>
    <property type="match status" value="1"/>
</dbReference>
<gene>
    <name evidence="8" type="ORF">POL72_15230</name>
</gene>
<dbReference type="Pfam" id="PF13191">
    <property type="entry name" value="AAA_16"/>
    <property type="match status" value="1"/>
</dbReference>
<evidence type="ECO:0000313" key="8">
    <source>
        <dbReference type="EMBL" id="MDC0679095.1"/>
    </source>
</evidence>
<evidence type="ECO:0000259" key="6">
    <source>
        <dbReference type="PROSITE" id="PS50112"/>
    </source>
</evidence>
<dbReference type="SUPFAM" id="SSF56112">
    <property type="entry name" value="Protein kinase-like (PK-like)"/>
    <property type="match status" value="1"/>
</dbReference>
<dbReference type="InterPro" id="IPR003661">
    <property type="entry name" value="HisK_dim/P_dom"/>
</dbReference>
<evidence type="ECO:0000259" key="7">
    <source>
        <dbReference type="PROSITE" id="PS50113"/>
    </source>
</evidence>
<dbReference type="InterPro" id="IPR036097">
    <property type="entry name" value="HisK_dim/P_sf"/>
</dbReference>
<dbReference type="InterPro" id="IPR000700">
    <property type="entry name" value="PAS-assoc_C"/>
</dbReference>
<evidence type="ECO:0000256" key="1">
    <source>
        <dbReference type="ARBA" id="ARBA00000085"/>
    </source>
</evidence>
<dbReference type="InterPro" id="IPR003594">
    <property type="entry name" value="HATPase_dom"/>
</dbReference>
<dbReference type="InterPro" id="IPR011009">
    <property type="entry name" value="Kinase-like_dom_sf"/>
</dbReference>
<dbReference type="RefSeq" id="WP_272096040.1">
    <property type="nucleotide sequence ID" value="NZ_JAQNDK010000002.1"/>
</dbReference>
<keyword evidence="9" id="KW-1185">Reference proteome</keyword>
<evidence type="ECO:0000256" key="2">
    <source>
        <dbReference type="ARBA" id="ARBA00012438"/>
    </source>
</evidence>
<feature type="domain" description="Protein kinase" evidence="4">
    <location>
        <begin position="7"/>
        <end position="282"/>
    </location>
</feature>
<dbReference type="CDD" id="cd14014">
    <property type="entry name" value="STKc_PknB_like"/>
    <property type="match status" value="1"/>
</dbReference>
<dbReference type="InterPro" id="IPR027417">
    <property type="entry name" value="P-loop_NTPase"/>
</dbReference>
<sequence>MPLASRYTITMPLSLDGTAVVYRAVRSADRCPVILKVLDPRRSRPKDRERLKHEYELGQLLDSRAVIKPLALEMYHGMPALILEDFGGKSLDRLLGTPMGIERFLPLAIRIGAAVAGVHQQDIIHKDLKPANILVNPASGEVRIADFGVASRLPREQQRAQPPRLIEGSLPYLSPEQTGRTSGAIDNRTDLYSLGVTFYQMLTGRLPFEARDPVEWVHCHVARVPTSPSDLVPEVPEMVSRIILKLLSKMPEDRYQSARGLQRDLERCLAEWSASGRVEPFALGERDTTGRLQIPQKLYGREAEVALLLQAFGRVVATGTPELLLVSGYPGIGKSALVHELHKPVIRERAFFLSGKFDQYKRDIPYATLVQAFQELVVELLAESEERIAASRRQLLDVLGVNAQLIVEVIPQVELVIGRQPPVPELPPTEAQNRFRMVFRRFIGVFAQKEHPLALFLDDLQWVDAASLGLLKDLLAHPEMRYLLIIGAYRDNEVSPTHPLLLTLDEVRRGGVRVSNIVLGPIRQEHSAAFVDEALRCRLEDAAPLSDLVYEKTAGNPFFVIQFLLSLHDERLIELDERTEAFRWDVAKIREKGYTDNVVDLMVGKLRRLPAKTQEALKQLACLGNSAEVALLAMVRGGVEQDVHADLWEAVRAGLVIRVDSTYKFLHDRIQEAAYSLIPEDLRAEMHLQLGRLFLSRLPEPGIAERVFDVANQLNHGAHLITDPREKEALCRLNFLAGTKAKASVAYASARSYLAQATSLLPPDAWSARYEDAFTLHLQLAECEYLVGCFQRADELFDLILQNARSAPDRSRAYRLRLRLYQIAARHRDAAAVMIQALQLYRVVLPESDEEIEMAAEAEIRQVSINLRGRPIADLVDAPVATDESVRALIGLIAESCPIVYTSRPALWVLLTAKGVNVTLQCGHAEESSFIYSNYSMVLVSSYRDIPRALQFSEMALRLNEKFKSATATLKGKLLFQYASVIKVWCGRFAASLPLMEQAFLACLDIGDLVFAGYLTYNMTWLVLESGEPLVHAIDVARKHLAFARQTHNDVVYHILRLEEQFAASLKGATQAPTSFSDGTFDEESCIAALKKAGFGLGVTYYYIMKQIAAFTHERYAEALESATSATSMLRQVASMAIEATHHFYHALTLTALYAQAPAEQQRQFAQTLEKQLQKLELWADNCPENFRTRYALVSAEVARTEGRDLDAMRLYEEAVHSARDSGLVHVEALAYELASRFYRARGFVRFADTYLREARSCYVRWGADGKVQSLDRCYPELVERPSVALTATFVAAPEQLDLFSVVKALQSISSEILLPKLSETLLQIVLQQAGGQRGALILVRDGELAVYAEATTDGTQIRVASHKGVPASAAAFPMSILHYVARTREPVILDEAAVATRFASDEHLTRRRPHSLLCLPIVRQARLSGLVYLENNVATGAFTAGTIRVLELLGAQTAISLDNAMLYADLERSQMEIKAVLDNMVDSVFVVDRTGRVTLANHAAARLAGLASPDEARGPIVELARRLGFDRPSGTPYEAEQMPLVRALGGETLALDEGTISLPGAERTRYVHTSASPMRDAGGQVVGAVAVVRDVTELVELDRLKDQFLRVAAHELKTPVTVIMGYAEMLLRTATELPPSQRRILDGLLRGAGRIERIVADLLFLSQVQLGRLNLVLERVDLGELVDRVAARLEQGARSRRIRVTCAEPVVLRGDRELLERVVAHLLDNALRYSPDGGEVELDVRMGDALDALVSVRDQGVGIPVEKRARIFERFHRAHTDTPHDHGGMGTGLYLSRAIVVRHGGEVWFESEEGRGSTFHVRLPLTCEGATVPS</sequence>
<dbReference type="CDD" id="cd00082">
    <property type="entry name" value="HisKA"/>
    <property type="match status" value="1"/>
</dbReference>